<dbReference type="EMBL" id="BMKO01000008">
    <property type="protein sequence ID" value="GGE87682.1"/>
    <property type="molecule type" value="Genomic_DNA"/>
</dbReference>
<dbReference type="InterPro" id="IPR014914">
    <property type="entry name" value="RES_dom"/>
</dbReference>
<organism evidence="2 3">
    <name type="scientific">Shewanella carassii</name>
    <dbReference type="NCBI Taxonomy" id="1987584"/>
    <lineage>
        <taxon>Bacteria</taxon>
        <taxon>Pseudomonadati</taxon>
        <taxon>Pseudomonadota</taxon>
        <taxon>Gammaproteobacteria</taxon>
        <taxon>Alteromonadales</taxon>
        <taxon>Shewanellaceae</taxon>
        <taxon>Shewanella</taxon>
    </lineage>
</organism>
<dbReference type="Pfam" id="PF08808">
    <property type="entry name" value="RES"/>
    <property type="match status" value="1"/>
</dbReference>
<name>A0ABQ1T9V2_9GAMM</name>
<feature type="domain" description="RES" evidence="1">
    <location>
        <begin position="78"/>
        <end position="213"/>
    </location>
</feature>
<accession>A0ABQ1T9V2</accession>
<dbReference type="RefSeq" id="WP_100142152.1">
    <property type="nucleotide sequence ID" value="NZ_BMKO01000008.1"/>
</dbReference>
<evidence type="ECO:0000313" key="3">
    <source>
        <dbReference type="Proteomes" id="UP000606498"/>
    </source>
</evidence>
<protein>
    <recommendedName>
        <fullName evidence="1">RES domain-containing protein</fullName>
    </recommendedName>
</protein>
<comment type="caution">
    <text evidence="2">The sequence shown here is derived from an EMBL/GenBank/DDBJ whole genome shotgun (WGS) entry which is preliminary data.</text>
</comment>
<evidence type="ECO:0000259" key="1">
    <source>
        <dbReference type="SMART" id="SM00953"/>
    </source>
</evidence>
<dbReference type="SMART" id="SM00953">
    <property type="entry name" value="RES"/>
    <property type="match status" value="1"/>
</dbReference>
<sequence>MKGDKQLKMDFSALEPQDFFPRPYLGRGYRLVESQEEAATLSLVDDFDEQMLLESLLDEVKPPYRNGTEHLHYLLKTPFRYPPLRHGSRFGSITMESFFYASESWQTCLAEVAYYRFVFMADMLEPYLEPLRSEHMLFSVNIDACHCADLTLLQRQEVQQQLTHKSNYAYTQALGAWLLQQQAQMIRYTSARAEEGVNLALHDPLVLQSTEPQECEYWICQSSADKVAFSRRNSRSMPLTWFLKDFLRDGQLPRPA</sequence>
<dbReference type="Proteomes" id="UP000606498">
    <property type="component" value="Unassembled WGS sequence"/>
</dbReference>
<evidence type="ECO:0000313" key="2">
    <source>
        <dbReference type="EMBL" id="GGE87682.1"/>
    </source>
</evidence>
<keyword evidence="3" id="KW-1185">Reference proteome</keyword>
<reference evidence="3" key="1">
    <citation type="journal article" date="2019" name="Int. J. Syst. Evol. Microbiol.">
        <title>The Global Catalogue of Microorganisms (GCM) 10K type strain sequencing project: providing services to taxonomists for standard genome sequencing and annotation.</title>
        <authorList>
            <consortium name="The Broad Institute Genomics Platform"/>
            <consortium name="The Broad Institute Genome Sequencing Center for Infectious Disease"/>
            <person name="Wu L."/>
            <person name="Ma J."/>
        </authorList>
    </citation>
    <scope>NUCLEOTIDE SEQUENCE [LARGE SCALE GENOMIC DNA]</scope>
    <source>
        <strain evidence="3">CGMCC 1.16033</strain>
    </source>
</reference>
<proteinExistence type="predicted"/>
<gene>
    <name evidence="2" type="ORF">GCM10011520_30230</name>
</gene>